<dbReference type="AlphaFoldDB" id="A0A0D7AFI9"/>
<gene>
    <name evidence="2" type="ORF">FISHEDRAFT_71786</name>
</gene>
<evidence type="ECO:0000313" key="2">
    <source>
        <dbReference type="EMBL" id="KIY50172.1"/>
    </source>
</evidence>
<organism evidence="2 3">
    <name type="scientific">Fistulina hepatica ATCC 64428</name>
    <dbReference type="NCBI Taxonomy" id="1128425"/>
    <lineage>
        <taxon>Eukaryota</taxon>
        <taxon>Fungi</taxon>
        <taxon>Dikarya</taxon>
        <taxon>Basidiomycota</taxon>
        <taxon>Agaricomycotina</taxon>
        <taxon>Agaricomycetes</taxon>
        <taxon>Agaricomycetidae</taxon>
        <taxon>Agaricales</taxon>
        <taxon>Fistulinaceae</taxon>
        <taxon>Fistulina</taxon>
    </lineage>
</organism>
<protein>
    <submittedName>
        <fullName evidence="2">Uncharacterized protein</fullName>
    </submittedName>
</protein>
<feature type="compositionally biased region" description="Low complexity" evidence="1">
    <location>
        <begin position="123"/>
        <end position="147"/>
    </location>
</feature>
<dbReference type="Proteomes" id="UP000054144">
    <property type="component" value="Unassembled WGS sequence"/>
</dbReference>
<keyword evidence="3" id="KW-1185">Reference proteome</keyword>
<accession>A0A0D7AFI9</accession>
<reference evidence="2 3" key="1">
    <citation type="journal article" date="2015" name="Fungal Genet. Biol.">
        <title>Evolution of novel wood decay mechanisms in Agaricales revealed by the genome sequences of Fistulina hepatica and Cylindrobasidium torrendii.</title>
        <authorList>
            <person name="Floudas D."/>
            <person name="Held B.W."/>
            <person name="Riley R."/>
            <person name="Nagy L.G."/>
            <person name="Koehler G."/>
            <person name="Ransdell A.S."/>
            <person name="Younus H."/>
            <person name="Chow J."/>
            <person name="Chiniquy J."/>
            <person name="Lipzen A."/>
            <person name="Tritt A."/>
            <person name="Sun H."/>
            <person name="Haridas S."/>
            <person name="LaButti K."/>
            <person name="Ohm R.A."/>
            <person name="Kues U."/>
            <person name="Blanchette R.A."/>
            <person name="Grigoriev I.V."/>
            <person name="Minto R.E."/>
            <person name="Hibbett D.S."/>
        </authorList>
    </citation>
    <scope>NUCLEOTIDE SEQUENCE [LARGE SCALE GENOMIC DNA]</scope>
    <source>
        <strain evidence="2 3">ATCC 64428</strain>
    </source>
</reference>
<feature type="region of interest" description="Disordered" evidence="1">
    <location>
        <begin position="121"/>
        <end position="152"/>
    </location>
</feature>
<sequence length="292" mass="31328">MLTDAYGRPLVFHRRSLRARMCEVILPRPTVLSAIVETSDDLDGCSPSLPVFHDATHAPASIARIFSPVAENWISTPSPTASGSPLAGRAAVCLADYSSGATDSFQATCRPLALGAGAVETGSISSRNSESSLDSLDDSPLSSPVSDTFDLSRVTPTSGFSTPYRSAQIINSVNGCTDDAAVNVITGDQRSTRELADLAVKLRTFTQWDSSHGFSHGHIQENQFALPSHLKFRQCSPTDTVRCSVNDLRLASVVAPAPHSDGSYINPFHRFFHASCAPVQWSDVVDINMYLV</sequence>
<evidence type="ECO:0000313" key="3">
    <source>
        <dbReference type="Proteomes" id="UP000054144"/>
    </source>
</evidence>
<evidence type="ECO:0000256" key="1">
    <source>
        <dbReference type="SAM" id="MobiDB-lite"/>
    </source>
</evidence>
<name>A0A0D7AFI9_9AGAR</name>
<proteinExistence type="predicted"/>
<dbReference type="EMBL" id="KN881676">
    <property type="protein sequence ID" value="KIY50172.1"/>
    <property type="molecule type" value="Genomic_DNA"/>
</dbReference>